<dbReference type="PROSITE" id="PS50110">
    <property type="entry name" value="RESPONSE_REGULATORY"/>
    <property type="match status" value="1"/>
</dbReference>
<dbReference type="EMBL" id="QRDZ01000041">
    <property type="protein sequence ID" value="RED55897.1"/>
    <property type="molecule type" value="Genomic_DNA"/>
</dbReference>
<keyword evidence="3" id="KW-0804">Transcription</keyword>
<keyword evidence="4" id="KW-0597">Phosphoprotein</keyword>
<dbReference type="SUPFAM" id="SSF52172">
    <property type="entry name" value="CheY-like"/>
    <property type="match status" value="1"/>
</dbReference>
<dbReference type="Pfam" id="PF12833">
    <property type="entry name" value="HTH_18"/>
    <property type="match status" value="1"/>
</dbReference>
<gene>
    <name evidence="7" type="ORF">DFP98_14124</name>
</gene>
<evidence type="ECO:0000259" key="5">
    <source>
        <dbReference type="PROSITE" id="PS01124"/>
    </source>
</evidence>
<dbReference type="PROSITE" id="PS00041">
    <property type="entry name" value="HTH_ARAC_FAMILY_1"/>
    <property type="match status" value="1"/>
</dbReference>
<dbReference type="CDD" id="cd17536">
    <property type="entry name" value="REC_YesN-like"/>
    <property type="match status" value="1"/>
</dbReference>
<feature type="domain" description="HTH araC/xylS-type" evidence="5">
    <location>
        <begin position="437"/>
        <end position="535"/>
    </location>
</feature>
<dbReference type="SUPFAM" id="SSF46689">
    <property type="entry name" value="Homeodomain-like"/>
    <property type="match status" value="2"/>
</dbReference>
<dbReference type="PANTHER" id="PTHR43280">
    <property type="entry name" value="ARAC-FAMILY TRANSCRIPTIONAL REGULATOR"/>
    <property type="match status" value="1"/>
</dbReference>
<evidence type="ECO:0000259" key="6">
    <source>
        <dbReference type="PROSITE" id="PS50110"/>
    </source>
</evidence>
<keyword evidence="1" id="KW-0805">Transcription regulation</keyword>
<dbReference type="GO" id="GO:0043565">
    <property type="term" value="F:sequence-specific DNA binding"/>
    <property type="evidence" value="ECO:0007669"/>
    <property type="project" value="InterPro"/>
</dbReference>
<comment type="caution">
    <text evidence="7">The sequence shown here is derived from an EMBL/GenBank/DDBJ whole genome shotgun (WGS) entry which is preliminary data.</text>
</comment>
<dbReference type="OrthoDB" id="2543932at2"/>
<dbReference type="Gene3D" id="3.40.50.2300">
    <property type="match status" value="1"/>
</dbReference>
<keyword evidence="2" id="KW-0238">DNA-binding</keyword>
<evidence type="ECO:0000256" key="3">
    <source>
        <dbReference type="ARBA" id="ARBA00023163"/>
    </source>
</evidence>
<feature type="modified residue" description="4-aspartylphosphate" evidence="4">
    <location>
        <position position="55"/>
    </location>
</feature>
<dbReference type="PRINTS" id="PR00032">
    <property type="entry name" value="HTHARAC"/>
</dbReference>
<dbReference type="GO" id="GO:0003700">
    <property type="term" value="F:DNA-binding transcription factor activity"/>
    <property type="evidence" value="ECO:0007669"/>
    <property type="project" value="InterPro"/>
</dbReference>
<dbReference type="InterPro" id="IPR018060">
    <property type="entry name" value="HTH_AraC"/>
</dbReference>
<dbReference type="SMART" id="SM00342">
    <property type="entry name" value="HTH_ARAC"/>
    <property type="match status" value="1"/>
</dbReference>
<feature type="domain" description="Response regulatory" evidence="6">
    <location>
        <begin position="3"/>
        <end position="120"/>
    </location>
</feature>
<dbReference type="Pfam" id="PF00072">
    <property type="entry name" value="Response_reg"/>
    <property type="match status" value="1"/>
</dbReference>
<proteinExistence type="predicted"/>
<dbReference type="SMART" id="SM00448">
    <property type="entry name" value="REC"/>
    <property type="match status" value="1"/>
</dbReference>
<organism evidence="7 8">
    <name type="scientific">Cohnella phaseoli</name>
    <dbReference type="NCBI Taxonomy" id="456490"/>
    <lineage>
        <taxon>Bacteria</taxon>
        <taxon>Bacillati</taxon>
        <taxon>Bacillota</taxon>
        <taxon>Bacilli</taxon>
        <taxon>Bacillales</taxon>
        <taxon>Paenibacillaceae</taxon>
        <taxon>Cohnella</taxon>
    </lineage>
</organism>
<evidence type="ECO:0000256" key="2">
    <source>
        <dbReference type="ARBA" id="ARBA00023125"/>
    </source>
</evidence>
<sequence>MINLLIVDDEAIILDGLTELFHTAGIPDLEVHRANSGIQALKIMERSRIDIVLTDIRMPEMTGLELFDRVRERWKRCKVVFLTGYSDFGYVQEVLRKGGADYVLKMEGDEDIVAAVRKAIADLHEELDVERFVAEAKSKMKQLQPLAQREYIGNLLLGEPFASAGLKARFEELDIPFSEAAPIYMLLGKADSWEGIDRPSDRTLLLYALQNIAGELLPPSCATLSLSLDGAALLWLIQPRGEDEVDAELQLSLDRIQQAAVRFLSLRFSFACSGLFEWTDIGRVYDRLRDLLHQGAGIGEEISYLGSGGGDGMDERRTDELRAELKRFVFLEAHLENGKAEEFDLGLVRLLNAADRNRVPLALSLEAFNRISSLLLSQLNRSGLQEISEDSDRLHRLTRYDAFPSWVDTIAFFRETAAALFAHRRKMQADRGLEIVGKVEDFVARHLSEDLSLNRLGQAVYLNPAYLSRLYKQLTGVGLSDYVTDRRIRKAKELLRSTDMKIQEITVAVGLESPSYFARLFKRLTGKSPQEYRES</sequence>
<dbReference type="PANTHER" id="PTHR43280:SF28">
    <property type="entry name" value="HTH-TYPE TRANSCRIPTIONAL ACTIVATOR RHAS"/>
    <property type="match status" value="1"/>
</dbReference>
<dbReference type="InterPro" id="IPR009057">
    <property type="entry name" value="Homeodomain-like_sf"/>
</dbReference>
<dbReference type="InterPro" id="IPR011006">
    <property type="entry name" value="CheY-like_superfamily"/>
</dbReference>
<evidence type="ECO:0000313" key="7">
    <source>
        <dbReference type="EMBL" id="RED55897.1"/>
    </source>
</evidence>
<dbReference type="InterPro" id="IPR018062">
    <property type="entry name" value="HTH_AraC-typ_CS"/>
</dbReference>
<evidence type="ECO:0000313" key="8">
    <source>
        <dbReference type="Proteomes" id="UP000256977"/>
    </source>
</evidence>
<dbReference type="InterPro" id="IPR001789">
    <property type="entry name" value="Sig_transdc_resp-reg_receiver"/>
</dbReference>
<evidence type="ECO:0000256" key="4">
    <source>
        <dbReference type="PROSITE-ProRule" id="PRU00169"/>
    </source>
</evidence>
<name>A0A3D9I293_9BACL</name>
<protein>
    <submittedName>
        <fullName evidence="7">Two-component system response regulator YesN</fullName>
    </submittedName>
</protein>
<dbReference type="GO" id="GO:0000160">
    <property type="term" value="P:phosphorelay signal transduction system"/>
    <property type="evidence" value="ECO:0007669"/>
    <property type="project" value="InterPro"/>
</dbReference>
<dbReference type="Gene3D" id="1.10.10.60">
    <property type="entry name" value="Homeodomain-like"/>
    <property type="match status" value="2"/>
</dbReference>
<dbReference type="AlphaFoldDB" id="A0A3D9I293"/>
<dbReference type="PROSITE" id="PS01124">
    <property type="entry name" value="HTH_ARAC_FAMILY_2"/>
    <property type="match status" value="1"/>
</dbReference>
<evidence type="ECO:0000256" key="1">
    <source>
        <dbReference type="ARBA" id="ARBA00023015"/>
    </source>
</evidence>
<keyword evidence="8" id="KW-1185">Reference proteome</keyword>
<accession>A0A3D9I293</accession>
<reference evidence="7 8" key="1">
    <citation type="submission" date="2018-07" db="EMBL/GenBank/DDBJ databases">
        <title>Genomic Encyclopedia of Type Strains, Phase III (KMG-III): the genomes of soil and plant-associated and newly described type strains.</title>
        <authorList>
            <person name="Whitman W."/>
        </authorList>
    </citation>
    <scope>NUCLEOTIDE SEQUENCE [LARGE SCALE GENOMIC DNA]</scope>
    <source>
        <strain evidence="7 8">CECT 7287</strain>
    </source>
</reference>
<dbReference type="Proteomes" id="UP000256977">
    <property type="component" value="Unassembled WGS sequence"/>
</dbReference>
<dbReference type="InterPro" id="IPR020449">
    <property type="entry name" value="Tscrpt_reg_AraC-type_HTH"/>
</dbReference>
<dbReference type="RefSeq" id="WP_116065054.1">
    <property type="nucleotide sequence ID" value="NZ_QRDZ01000041.1"/>
</dbReference>